<accession>A0ABD1XDV4</accession>
<gene>
    <name evidence="1" type="ORF">Fot_03494</name>
</gene>
<sequence length="163" mass="18339">MAAYAGDEAIMINARRARRSGGSTPSKEEYGPQHKALQSGTSFLVGWSPSPPSNYGVDLTDLRPKVVYTLRGQNPVAGGRKDRRRISWPPYLSPFKLTCTLISHRLSLDNSNSYDSLNLCMQIVNNYSINCRPHHFVYRNGIMLELWRRSSKITTPVVPESLN</sequence>
<keyword evidence="2" id="KW-1185">Reference proteome</keyword>
<dbReference type="EMBL" id="JBFOLJ010000001">
    <property type="protein sequence ID" value="KAL2558755.1"/>
    <property type="molecule type" value="Genomic_DNA"/>
</dbReference>
<evidence type="ECO:0000313" key="1">
    <source>
        <dbReference type="EMBL" id="KAL2558755.1"/>
    </source>
</evidence>
<dbReference type="AlphaFoldDB" id="A0ABD1XDV4"/>
<protein>
    <submittedName>
        <fullName evidence="1">Uncharacterized protein</fullName>
    </submittedName>
</protein>
<reference evidence="2" key="1">
    <citation type="submission" date="2024-07" db="EMBL/GenBank/DDBJ databases">
        <title>Two chromosome-level genome assemblies of Korean endemic species Abeliophyllum distichum and Forsythia ovata (Oleaceae).</title>
        <authorList>
            <person name="Jang H."/>
        </authorList>
    </citation>
    <scope>NUCLEOTIDE SEQUENCE [LARGE SCALE GENOMIC DNA]</scope>
</reference>
<evidence type="ECO:0000313" key="2">
    <source>
        <dbReference type="Proteomes" id="UP001604277"/>
    </source>
</evidence>
<name>A0ABD1XDV4_9LAMI</name>
<comment type="caution">
    <text evidence="1">The sequence shown here is derived from an EMBL/GenBank/DDBJ whole genome shotgun (WGS) entry which is preliminary data.</text>
</comment>
<proteinExistence type="predicted"/>
<organism evidence="1 2">
    <name type="scientific">Forsythia ovata</name>
    <dbReference type="NCBI Taxonomy" id="205694"/>
    <lineage>
        <taxon>Eukaryota</taxon>
        <taxon>Viridiplantae</taxon>
        <taxon>Streptophyta</taxon>
        <taxon>Embryophyta</taxon>
        <taxon>Tracheophyta</taxon>
        <taxon>Spermatophyta</taxon>
        <taxon>Magnoliopsida</taxon>
        <taxon>eudicotyledons</taxon>
        <taxon>Gunneridae</taxon>
        <taxon>Pentapetalae</taxon>
        <taxon>asterids</taxon>
        <taxon>lamiids</taxon>
        <taxon>Lamiales</taxon>
        <taxon>Oleaceae</taxon>
        <taxon>Forsythieae</taxon>
        <taxon>Forsythia</taxon>
    </lineage>
</organism>
<dbReference type="Proteomes" id="UP001604277">
    <property type="component" value="Unassembled WGS sequence"/>
</dbReference>